<dbReference type="PROSITE" id="PS00688">
    <property type="entry name" value="SIGMA54_INTERACT_3"/>
    <property type="match status" value="1"/>
</dbReference>
<evidence type="ECO:0000256" key="3">
    <source>
        <dbReference type="ARBA" id="ARBA00023015"/>
    </source>
</evidence>
<dbReference type="Gene3D" id="1.10.10.60">
    <property type="entry name" value="Homeodomain-like"/>
    <property type="match status" value="1"/>
</dbReference>
<dbReference type="Gene3D" id="3.30.450.40">
    <property type="match status" value="2"/>
</dbReference>
<dbReference type="Proteomes" id="UP000584867">
    <property type="component" value="Unassembled WGS sequence"/>
</dbReference>
<evidence type="ECO:0000313" key="7">
    <source>
        <dbReference type="EMBL" id="MBB5064784.1"/>
    </source>
</evidence>
<dbReference type="InterPro" id="IPR058031">
    <property type="entry name" value="AAA_lid_NorR"/>
</dbReference>
<dbReference type="GO" id="GO:0043565">
    <property type="term" value="F:sequence-specific DNA binding"/>
    <property type="evidence" value="ECO:0007669"/>
    <property type="project" value="InterPro"/>
</dbReference>
<dbReference type="PROSITE" id="PS00676">
    <property type="entry name" value="SIGMA54_INTERACT_2"/>
    <property type="match status" value="1"/>
</dbReference>
<name>A0A7W7ZS60_9BACT</name>
<dbReference type="SUPFAM" id="SSF52540">
    <property type="entry name" value="P-loop containing nucleoside triphosphate hydrolases"/>
    <property type="match status" value="1"/>
</dbReference>
<dbReference type="PROSITE" id="PS00675">
    <property type="entry name" value="SIGMA54_INTERACT_1"/>
    <property type="match status" value="1"/>
</dbReference>
<dbReference type="Gene3D" id="1.10.8.60">
    <property type="match status" value="1"/>
</dbReference>
<accession>A0A7W7ZS60</accession>
<evidence type="ECO:0000313" key="8">
    <source>
        <dbReference type="Proteomes" id="UP000584867"/>
    </source>
</evidence>
<dbReference type="Pfam" id="PF00158">
    <property type="entry name" value="Sigma54_activat"/>
    <property type="match status" value="1"/>
</dbReference>
<dbReference type="InterPro" id="IPR025944">
    <property type="entry name" value="Sigma_54_int_dom_CS"/>
</dbReference>
<dbReference type="EMBL" id="JACHIO010000012">
    <property type="protein sequence ID" value="MBB5064784.1"/>
    <property type="molecule type" value="Genomic_DNA"/>
</dbReference>
<dbReference type="InterPro" id="IPR025943">
    <property type="entry name" value="Sigma_54_int_dom_ATP-bd_2"/>
</dbReference>
<feature type="domain" description="Sigma-54 factor interaction" evidence="6">
    <location>
        <begin position="396"/>
        <end position="625"/>
    </location>
</feature>
<dbReference type="Pfam" id="PF13185">
    <property type="entry name" value="GAF_2"/>
    <property type="match status" value="2"/>
</dbReference>
<evidence type="ECO:0000256" key="1">
    <source>
        <dbReference type="ARBA" id="ARBA00022741"/>
    </source>
</evidence>
<dbReference type="GO" id="GO:0005524">
    <property type="term" value="F:ATP binding"/>
    <property type="evidence" value="ECO:0007669"/>
    <property type="project" value="UniProtKB-KW"/>
</dbReference>
<dbReference type="InterPro" id="IPR002197">
    <property type="entry name" value="HTH_Fis"/>
</dbReference>
<dbReference type="SMART" id="SM00065">
    <property type="entry name" value="GAF"/>
    <property type="match status" value="2"/>
</dbReference>
<gene>
    <name evidence="7" type="ORF">HDF15_003144</name>
</gene>
<dbReference type="PANTHER" id="PTHR32071:SF123">
    <property type="entry name" value="DNA-BINDING TRANSCRIPTIONAL ACTIVATOR HYFR-RELATED"/>
    <property type="match status" value="1"/>
</dbReference>
<keyword evidence="1" id="KW-0547">Nucleotide-binding</keyword>
<sequence length="718" mass="79430">MESTTQSSRPALNAKDELGEMGLFSSESVLNILKLILAGSPLPEVLTIIAQLVESRGDGTLCTIWLPDDDGRHLHCAAAPGLPGFIEGTGSMLIGPQGGSCGTAVYRKQPVYVSDILEDPVWDHYRHRLLPFGIRAVWSLPLFTSEGQTLGTFAIHYREVRSPDEADLKLIENASHIAGIAIERHLNEEQLRLERNRLHLLLEITNSMASKLDMRRLVEVLSTDLLRVTRCDFCALLLPDSDNGGLRVTPLYNPGARGSLRDGAIIPNDGSFCSKVVRTGKTQYFDNLESVRSDAERSGNSAAQRIYQSLMDEGLVSGCSIPLLTKNGVIGVLSALNRSERAFDQVEITFLEQVAGQVAIAVENALDYEKAIRDRDKEAKHRLYLEEEIRAQFGEIVGDSPALKTALDLVSIVAPTDSSVLIMGETGTGKELVARAIHNLSGRRSRSFVKLNCAAIPLGLLESELFGHEKGAFTGAIAQKTGRFELANKGTLFLDEVGDIPLELQAKLLRVLQEREFERLGSNHTHKVDVRLIAATHRDLPAMVKQGTFREDLYYRLKVFPIHIPALRQRTEDIPNLVQHFVEFYARRMDKRIEEIPSETMDALVRYRWPGNVRELQNFIERAMILSPHTVLRAPISELEPFSTHKGSNPPLTGLEDLERDHILRALDASDGVVGGPKGAAERLGMKRTTLVSKMQKLGISRAMSAEQKSVGSPLRSK</sequence>
<dbReference type="InterPro" id="IPR029016">
    <property type="entry name" value="GAF-like_dom_sf"/>
</dbReference>
<dbReference type="Pfam" id="PF25601">
    <property type="entry name" value="AAA_lid_14"/>
    <property type="match status" value="1"/>
</dbReference>
<organism evidence="7 8">
    <name type="scientific">Granulicella mallensis</name>
    <dbReference type="NCBI Taxonomy" id="940614"/>
    <lineage>
        <taxon>Bacteria</taxon>
        <taxon>Pseudomonadati</taxon>
        <taxon>Acidobacteriota</taxon>
        <taxon>Terriglobia</taxon>
        <taxon>Terriglobales</taxon>
        <taxon>Acidobacteriaceae</taxon>
        <taxon>Granulicella</taxon>
    </lineage>
</organism>
<protein>
    <submittedName>
        <fullName evidence="7">Formate hydrogenlyase transcriptional activator</fullName>
    </submittedName>
</protein>
<dbReference type="InterPro" id="IPR003593">
    <property type="entry name" value="AAA+_ATPase"/>
</dbReference>
<dbReference type="PROSITE" id="PS50045">
    <property type="entry name" value="SIGMA54_INTERACT_4"/>
    <property type="match status" value="1"/>
</dbReference>
<dbReference type="InterPro" id="IPR009057">
    <property type="entry name" value="Homeodomain-like_sf"/>
</dbReference>
<dbReference type="GO" id="GO:0016829">
    <property type="term" value="F:lyase activity"/>
    <property type="evidence" value="ECO:0007669"/>
    <property type="project" value="UniProtKB-KW"/>
</dbReference>
<proteinExistence type="predicted"/>
<dbReference type="SUPFAM" id="SSF46689">
    <property type="entry name" value="Homeodomain-like"/>
    <property type="match status" value="1"/>
</dbReference>
<reference evidence="7 8" key="1">
    <citation type="submission" date="2020-08" db="EMBL/GenBank/DDBJ databases">
        <title>Genomic Encyclopedia of Type Strains, Phase IV (KMG-V): Genome sequencing to study the core and pangenomes of soil and plant-associated prokaryotes.</title>
        <authorList>
            <person name="Whitman W."/>
        </authorList>
    </citation>
    <scope>NUCLEOTIDE SEQUENCE [LARGE SCALE GENOMIC DNA]</scope>
    <source>
        <strain evidence="7 8">X5P3</strain>
    </source>
</reference>
<dbReference type="InterPro" id="IPR002078">
    <property type="entry name" value="Sigma_54_int"/>
</dbReference>
<dbReference type="Pfam" id="PF02954">
    <property type="entry name" value="HTH_8"/>
    <property type="match status" value="1"/>
</dbReference>
<dbReference type="SMART" id="SM00382">
    <property type="entry name" value="AAA"/>
    <property type="match status" value="1"/>
</dbReference>
<dbReference type="InterPro" id="IPR027417">
    <property type="entry name" value="P-loop_NTPase"/>
</dbReference>
<dbReference type="PANTHER" id="PTHR32071">
    <property type="entry name" value="TRANSCRIPTIONAL REGULATORY PROTEIN"/>
    <property type="match status" value="1"/>
</dbReference>
<keyword evidence="3" id="KW-0805">Transcription regulation</keyword>
<keyword evidence="7" id="KW-0456">Lyase</keyword>
<keyword evidence="2" id="KW-0067">ATP-binding</keyword>
<dbReference type="InterPro" id="IPR003018">
    <property type="entry name" value="GAF"/>
</dbReference>
<dbReference type="InterPro" id="IPR025662">
    <property type="entry name" value="Sigma_54_int_dom_ATP-bd_1"/>
</dbReference>
<keyword evidence="4" id="KW-0238">DNA-binding</keyword>
<evidence type="ECO:0000256" key="4">
    <source>
        <dbReference type="ARBA" id="ARBA00023125"/>
    </source>
</evidence>
<dbReference type="CDD" id="cd00009">
    <property type="entry name" value="AAA"/>
    <property type="match status" value="1"/>
</dbReference>
<dbReference type="Gene3D" id="3.40.50.300">
    <property type="entry name" value="P-loop containing nucleotide triphosphate hydrolases"/>
    <property type="match status" value="1"/>
</dbReference>
<keyword evidence="5" id="KW-0804">Transcription</keyword>
<dbReference type="FunFam" id="3.40.50.300:FF:000006">
    <property type="entry name" value="DNA-binding transcriptional regulator NtrC"/>
    <property type="match status" value="1"/>
</dbReference>
<dbReference type="GO" id="GO:0006355">
    <property type="term" value="P:regulation of DNA-templated transcription"/>
    <property type="evidence" value="ECO:0007669"/>
    <property type="project" value="InterPro"/>
</dbReference>
<evidence type="ECO:0000256" key="2">
    <source>
        <dbReference type="ARBA" id="ARBA00022840"/>
    </source>
</evidence>
<evidence type="ECO:0000256" key="5">
    <source>
        <dbReference type="ARBA" id="ARBA00023163"/>
    </source>
</evidence>
<comment type="caution">
    <text evidence="7">The sequence shown here is derived from an EMBL/GenBank/DDBJ whole genome shotgun (WGS) entry which is preliminary data.</text>
</comment>
<dbReference type="SUPFAM" id="SSF55781">
    <property type="entry name" value="GAF domain-like"/>
    <property type="match status" value="2"/>
</dbReference>
<dbReference type="AlphaFoldDB" id="A0A7W7ZS60"/>
<evidence type="ECO:0000259" key="6">
    <source>
        <dbReference type="PROSITE" id="PS50045"/>
    </source>
</evidence>
<dbReference type="RefSeq" id="WP_184256950.1">
    <property type="nucleotide sequence ID" value="NZ_JACHIO010000012.1"/>
</dbReference>